<organism evidence="4 5">
    <name type="scientific">Mycena albidolilacea</name>
    <dbReference type="NCBI Taxonomy" id="1033008"/>
    <lineage>
        <taxon>Eukaryota</taxon>
        <taxon>Fungi</taxon>
        <taxon>Dikarya</taxon>
        <taxon>Basidiomycota</taxon>
        <taxon>Agaricomycotina</taxon>
        <taxon>Agaricomycetes</taxon>
        <taxon>Agaricomycetidae</taxon>
        <taxon>Agaricales</taxon>
        <taxon>Marasmiineae</taxon>
        <taxon>Mycenaceae</taxon>
        <taxon>Mycena</taxon>
    </lineage>
</organism>
<dbReference type="SMART" id="SM00175">
    <property type="entry name" value="RAB"/>
    <property type="match status" value="1"/>
</dbReference>
<dbReference type="Pfam" id="PF00071">
    <property type="entry name" value="Ras"/>
    <property type="match status" value="1"/>
</dbReference>
<keyword evidence="4" id="KW-0378">Hydrolase</keyword>
<dbReference type="Proteomes" id="UP001218218">
    <property type="component" value="Unassembled WGS sequence"/>
</dbReference>
<name>A0AAD6ZIR4_9AGAR</name>
<keyword evidence="2" id="KW-0547">Nucleotide-binding</keyword>
<reference evidence="4" key="1">
    <citation type="submission" date="2023-03" db="EMBL/GenBank/DDBJ databases">
        <title>Massive genome expansion in bonnet fungi (Mycena s.s.) driven by repeated elements and novel gene families across ecological guilds.</title>
        <authorList>
            <consortium name="Lawrence Berkeley National Laboratory"/>
            <person name="Harder C.B."/>
            <person name="Miyauchi S."/>
            <person name="Viragh M."/>
            <person name="Kuo A."/>
            <person name="Thoen E."/>
            <person name="Andreopoulos B."/>
            <person name="Lu D."/>
            <person name="Skrede I."/>
            <person name="Drula E."/>
            <person name="Henrissat B."/>
            <person name="Morin E."/>
            <person name="Kohler A."/>
            <person name="Barry K."/>
            <person name="LaButti K."/>
            <person name="Morin E."/>
            <person name="Salamov A."/>
            <person name="Lipzen A."/>
            <person name="Mereny Z."/>
            <person name="Hegedus B."/>
            <person name="Baldrian P."/>
            <person name="Stursova M."/>
            <person name="Weitz H."/>
            <person name="Taylor A."/>
            <person name="Grigoriev I.V."/>
            <person name="Nagy L.G."/>
            <person name="Martin F."/>
            <person name="Kauserud H."/>
        </authorList>
    </citation>
    <scope>NUCLEOTIDE SEQUENCE</scope>
    <source>
        <strain evidence="4">CBHHK002</strain>
    </source>
</reference>
<evidence type="ECO:0000256" key="2">
    <source>
        <dbReference type="ARBA" id="ARBA00022741"/>
    </source>
</evidence>
<evidence type="ECO:0000313" key="4">
    <source>
        <dbReference type="EMBL" id="KAJ7323989.1"/>
    </source>
</evidence>
<dbReference type="SMART" id="SM00173">
    <property type="entry name" value="RAS"/>
    <property type="match status" value="1"/>
</dbReference>
<dbReference type="PROSITE" id="PS51421">
    <property type="entry name" value="RAS"/>
    <property type="match status" value="1"/>
</dbReference>
<accession>A0AAD6ZIR4</accession>
<sequence>MDQWRIALLGDDGVGKTELAITVPVRDPPFRKQFVVDNRMCFVEVLAPTANQVAEPLQNELLAMGGGFVLVFSITSRPSFDRIKEYHQAAKRVKGANAVLILIGNKCDKQSEREVSKDDGAALARQLGCEFMETSAKTAQNVDRTFTRAVQALREMGAGAEPPATQNYLVKKKRKNCIIL</sequence>
<dbReference type="AlphaFoldDB" id="A0AAD6ZIR4"/>
<dbReference type="PRINTS" id="PR00449">
    <property type="entry name" value="RASTRNSFRMNG"/>
</dbReference>
<dbReference type="SUPFAM" id="SSF52540">
    <property type="entry name" value="P-loop containing nucleoside triphosphate hydrolases"/>
    <property type="match status" value="1"/>
</dbReference>
<evidence type="ECO:0000313" key="5">
    <source>
        <dbReference type="Proteomes" id="UP001218218"/>
    </source>
</evidence>
<dbReference type="SMART" id="SM00174">
    <property type="entry name" value="RHO"/>
    <property type="match status" value="1"/>
</dbReference>
<evidence type="ECO:0000256" key="1">
    <source>
        <dbReference type="ARBA" id="ARBA00004342"/>
    </source>
</evidence>
<dbReference type="EMBL" id="JARIHO010000045">
    <property type="protein sequence ID" value="KAJ7323989.1"/>
    <property type="molecule type" value="Genomic_DNA"/>
</dbReference>
<comment type="subcellular location">
    <subcellularLocation>
        <location evidence="1">Cell membrane</location>
        <topology evidence="1">Lipid-anchor</topology>
        <orientation evidence="1">Cytoplasmic side</orientation>
    </subcellularLocation>
</comment>
<evidence type="ECO:0000256" key="3">
    <source>
        <dbReference type="ARBA" id="ARBA00023134"/>
    </source>
</evidence>
<comment type="caution">
    <text evidence="4">The sequence shown here is derived from an EMBL/GenBank/DDBJ whole genome shotgun (WGS) entry which is preliminary data.</text>
</comment>
<dbReference type="PROSITE" id="PS51419">
    <property type="entry name" value="RAB"/>
    <property type="match status" value="1"/>
</dbReference>
<keyword evidence="5" id="KW-1185">Reference proteome</keyword>
<dbReference type="InterPro" id="IPR020849">
    <property type="entry name" value="Small_GTPase_Ras-type"/>
</dbReference>
<dbReference type="Gene3D" id="3.40.50.300">
    <property type="entry name" value="P-loop containing nucleotide triphosphate hydrolases"/>
    <property type="match status" value="1"/>
</dbReference>
<dbReference type="InterPro" id="IPR027417">
    <property type="entry name" value="P-loop_NTPase"/>
</dbReference>
<dbReference type="GO" id="GO:0003924">
    <property type="term" value="F:GTPase activity"/>
    <property type="evidence" value="ECO:0007669"/>
    <property type="project" value="InterPro"/>
</dbReference>
<protein>
    <submittedName>
        <fullName evidence="4">P-loop containing nucleoside triphosphate hydrolase protein</fullName>
    </submittedName>
</protein>
<dbReference type="GO" id="GO:0005525">
    <property type="term" value="F:GTP binding"/>
    <property type="evidence" value="ECO:0007669"/>
    <property type="project" value="UniProtKB-KW"/>
</dbReference>
<dbReference type="InterPro" id="IPR001806">
    <property type="entry name" value="Small_GTPase"/>
</dbReference>
<dbReference type="PANTHER" id="PTHR24070">
    <property type="entry name" value="RAS, DI-RAS, AND RHEB FAMILY MEMBERS OF SMALL GTPASE SUPERFAMILY"/>
    <property type="match status" value="1"/>
</dbReference>
<keyword evidence="3" id="KW-0342">GTP-binding</keyword>
<dbReference type="GO" id="GO:0007165">
    <property type="term" value="P:signal transduction"/>
    <property type="evidence" value="ECO:0007669"/>
    <property type="project" value="InterPro"/>
</dbReference>
<gene>
    <name evidence="4" type="ORF">DFH08DRAFT_887259</name>
</gene>
<dbReference type="GO" id="GO:0005886">
    <property type="term" value="C:plasma membrane"/>
    <property type="evidence" value="ECO:0007669"/>
    <property type="project" value="UniProtKB-SubCell"/>
</dbReference>
<proteinExistence type="predicted"/>